<evidence type="ECO:0000313" key="1">
    <source>
        <dbReference type="EMBL" id="MBA2880486.1"/>
    </source>
</evidence>
<dbReference type="Proteomes" id="UP000525298">
    <property type="component" value="Unassembled WGS sequence"/>
</dbReference>
<proteinExistence type="predicted"/>
<dbReference type="RefSeq" id="WP_181550165.1">
    <property type="nucleotide sequence ID" value="NZ_JACDUS010000002.1"/>
</dbReference>
<accession>A0A7W0C7B8</accession>
<sequence length="111" mass="12304">MHKYLDRVIESISQTHQEQIHGGGRHYIEVCLGSAAEKMGYADLGEKYKNTWAIVPLKGPVSGMKVRIDGRTFVNYAQFDSGLAVPGYVTADTALTYHPYEAQHSMVLNCA</sequence>
<protein>
    <submittedName>
        <fullName evidence="1">Uncharacterized protein</fullName>
    </submittedName>
</protein>
<reference evidence="1 2" key="1">
    <citation type="submission" date="2020-07" db="EMBL/GenBank/DDBJ databases">
        <title>Genomic Encyclopedia of Type Strains, Phase IV (KMG-IV): sequencing the most valuable type-strain genomes for metagenomic binning, comparative biology and taxonomic classification.</title>
        <authorList>
            <person name="Goeker M."/>
        </authorList>
    </citation>
    <scope>NUCLEOTIDE SEQUENCE [LARGE SCALE GENOMIC DNA]</scope>
    <source>
        <strain evidence="1 2">DSM 17721</strain>
    </source>
</reference>
<organism evidence="1 2">
    <name type="scientific">Desulfosalsimonas propionicica</name>
    <dbReference type="NCBI Taxonomy" id="332175"/>
    <lineage>
        <taxon>Bacteria</taxon>
        <taxon>Pseudomonadati</taxon>
        <taxon>Thermodesulfobacteriota</taxon>
        <taxon>Desulfobacteria</taxon>
        <taxon>Desulfobacterales</taxon>
        <taxon>Desulfosalsimonadaceae</taxon>
        <taxon>Desulfosalsimonas</taxon>
    </lineage>
</organism>
<name>A0A7W0C7B8_9BACT</name>
<dbReference type="EMBL" id="JACDUS010000002">
    <property type="protein sequence ID" value="MBA2880486.1"/>
    <property type="molecule type" value="Genomic_DNA"/>
</dbReference>
<gene>
    <name evidence="1" type="ORF">HNR65_000804</name>
</gene>
<keyword evidence="2" id="KW-1185">Reference proteome</keyword>
<dbReference type="AlphaFoldDB" id="A0A7W0C7B8"/>
<comment type="caution">
    <text evidence="1">The sequence shown here is derived from an EMBL/GenBank/DDBJ whole genome shotgun (WGS) entry which is preliminary data.</text>
</comment>
<evidence type="ECO:0000313" key="2">
    <source>
        <dbReference type="Proteomes" id="UP000525298"/>
    </source>
</evidence>